<proteinExistence type="predicted"/>
<reference evidence="1 2" key="1">
    <citation type="journal article" date="2012" name="PLoS Pathog.">
        <title>Diverse lifestyles and strategies of plant pathogenesis encoded in the genomes of eighteen Dothideomycetes fungi.</title>
        <authorList>
            <person name="Ohm R.A."/>
            <person name="Feau N."/>
            <person name="Henrissat B."/>
            <person name="Schoch C.L."/>
            <person name="Horwitz B.A."/>
            <person name="Barry K.W."/>
            <person name="Condon B.J."/>
            <person name="Copeland A.C."/>
            <person name="Dhillon B."/>
            <person name="Glaser F."/>
            <person name="Hesse C.N."/>
            <person name="Kosti I."/>
            <person name="LaButti K."/>
            <person name="Lindquist E.A."/>
            <person name="Lucas S."/>
            <person name="Salamov A.A."/>
            <person name="Bradshaw R.E."/>
            <person name="Ciuffetti L."/>
            <person name="Hamelin R.C."/>
            <person name="Kema G.H.J."/>
            <person name="Lawrence C."/>
            <person name="Scott J.A."/>
            <person name="Spatafora J.W."/>
            <person name="Turgeon B.G."/>
            <person name="de Wit P.J.G.M."/>
            <person name="Zhong S."/>
            <person name="Goodwin S.B."/>
            <person name="Grigoriev I.V."/>
        </authorList>
    </citation>
    <scope>NUCLEOTIDE SEQUENCE [LARGE SCALE GENOMIC DNA]</scope>
    <source>
        <strain evidence="1 2">UAMH 10762</strain>
    </source>
</reference>
<keyword evidence="2" id="KW-1185">Reference proteome</keyword>
<protein>
    <submittedName>
        <fullName evidence="1">Uncharacterized protein</fullName>
    </submittedName>
</protein>
<evidence type="ECO:0000313" key="2">
    <source>
        <dbReference type="Proteomes" id="UP000011761"/>
    </source>
</evidence>
<dbReference type="EMBL" id="KB445563">
    <property type="protein sequence ID" value="EMC91592.1"/>
    <property type="molecule type" value="Genomic_DNA"/>
</dbReference>
<dbReference type="GeneID" id="19113614"/>
<organism evidence="1 2">
    <name type="scientific">Baudoinia panamericana (strain UAMH 10762)</name>
    <name type="common">Angels' share fungus</name>
    <name type="synonym">Baudoinia compniacensis (strain UAMH 10762)</name>
    <dbReference type="NCBI Taxonomy" id="717646"/>
    <lineage>
        <taxon>Eukaryota</taxon>
        <taxon>Fungi</taxon>
        <taxon>Dikarya</taxon>
        <taxon>Ascomycota</taxon>
        <taxon>Pezizomycotina</taxon>
        <taxon>Dothideomycetes</taxon>
        <taxon>Dothideomycetidae</taxon>
        <taxon>Mycosphaerellales</taxon>
        <taxon>Teratosphaeriaceae</taxon>
        <taxon>Baudoinia</taxon>
    </lineage>
</organism>
<dbReference type="HOGENOM" id="CLU_3013840_0_0_1"/>
<dbReference type="AlphaFoldDB" id="M2LCC3"/>
<dbReference type="KEGG" id="bcom:BAUCODRAFT_38700"/>
<name>M2LCC3_BAUPA</name>
<evidence type="ECO:0000313" key="1">
    <source>
        <dbReference type="EMBL" id="EMC91592.1"/>
    </source>
</evidence>
<dbReference type="RefSeq" id="XP_007680881.1">
    <property type="nucleotide sequence ID" value="XM_007682691.1"/>
</dbReference>
<accession>M2LCC3</accession>
<sequence>MNAGLRISGRPIEATIGNAGGTIVDILRPFGDYQLPEVLNLQAKLFLAVRLPHIAA</sequence>
<gene>
    <name evidence="1" type="ORF">BAUCODRAFT_38700</name>
</gene>
<dbReference type="Proteomes" id="UP000011761">
    <property type="component" value="Unassembled WGS sequence"/>
</dbReference>